<accession>A0A1C6UAZ1</accession>
<dbReference type="STRING" id="227316.GA0070604_2289"/>
<dbReference type="GO" id="GO:0006508">
    <property type="term" value="P:proteolysis"/>
    <property type="evidence" value="ECO:0007669"/>
    <property type="project" value="UniProtKB-KW"/>
</dbReference>
<proteinExistence type="predicted"/>
<evidence type="ECO:0000313" key="4">
    <source>
        <dbReference type="Proteomes" id="UP000199696"/>
    </source>
</evidence>
<reference evidence="4" key="1">
    <citation type="submission" date="2016-06" db="EMBL/GenBank/DDBJ databases">
        <authorList>
            <person name="Varghese N."/>
            <person name="Submissions Spin"/>
        </authorList>
    </citation>
    <scope>NUCLEOTIDE SEQUENCE [LARGE SCALE GENOMIC DNA]</scope>
    <source>
        <strain evidence="4">DSM 44814</strain>
    </source>
</reference>
<organism evidence="3 4">
    <name type="scientific">Micromonospora eburnea</name>
    <dbReference type="NCBI Taxonomy" id="227316"/>
    <lineage>
        <taxon>Bacteria</taxon>
        <taxon>Bacillati</taxon>
        <taxon>Actinomycetota</taxon>
        <taxon>Actinomycetes</taxon>
        <taxon>Micromonosporales</taxon>
        <taxon>Micromonosporaceae</taxon>
        <taxon>Micromonospora</taxon>
    </lineage>
</organism>
<keyword evidence="1" id="KW-1133">Transmembrane helix</keyword>
<dbReference type="Proteomes" id="UP000199696">
    <property type="component" value="Unassembled WGS sequence"/>
</dbReference>
<dbReference type="Gene3D" id="3.90.70.10">
    <property type="entry name" value="Cysteine proteinases"/>
    <property type="match status" value="1"/>
</dbReference>
<dbReference type="RefSeq" id="WP_091117932.1">
    <property type="nucleotide sequence ID" value="NZ_FMHY01000002.1"/>
</dbReference>
<dbReference type="OrthoDB" id="5289073at2"/>
<evidence type="ECO:0000259" key="2">
    <source>
        <dbReference type="Pfam" id="PF00112"/>
    </source>
</evidence>
<keyword evidence="1" id="KW-0812">Transmembrane</keyword>
<dbReference type="InterPro" id="IPR000668">
    <property type="entry name" value="Peptidase_C1A_C"/>
</dbReference>
<dbReference type="AlphaFoldDB" id="A0A1C6UAZ1"/>
<evidence type="ECO:0000256" key="1">
    <source>
        <dbReference type="SAM" id="Phobius"/>
    </source>
</evidence>
<feature type="domain" description="Peptidase C1A papain C-terminal" evidence="2">
    <location>
        <begin position="80"/>
        <end position="214"/>
    </location>
</feature>
<protein>
    <submittedName>
        <fullName evidence="3">Papain family cysteine protease</fullName>
    </submittedName>
</protein>
<keyword evidence="3" id="KW-0378">Hydrolase</keyword>
<sequence>MPPWPAESPGVSGRVALDDWFPPVINQGTVPLCTAAVVTALATYFARRARDAVVRPSVLFNYRMARRLMGEPNRRGTHIESSIAAWQRFGMPDETAWPWTASTVDADPPAGLASSPGCSSEVASWRIRHETVAASRYLDVLRAAIGVGLPVACEFPLYVSQFSAFETGAIPLPRENERSLGRHVALLVGFDDAGRHLRVRNSWGPEWGDRGYGTLPYAYLEQGLAGDSWLIVENSWVVARNGEESGVVRLADDGVGA</sequence>
<dbReference type="SUPFAM" id="SSF54001">
    <property type="entry name" value="Cysteine proteinases"/>
    <property type="match status" value="1"/>
</dbReference>
<keyword evidence="3" id="KW-0645">Protease</keyword>
<name>A0A1C6UAZ1_9ACTN</name>
<keyword evidence="1" id="KW-0472">Membrane</keyword>
<dbReference type="GO" id="GO:0008234">
    <property type="term" value="F:cysteine-type peptidase activity"/>
    <property type="evidence" value="ECO:0007669"/>
    <property type="project" value="InterPro"/>
</dbReference>
<dbReference type="InterPro" id="IPR038765">
    <property type="entry name" value="Papain-like_cys_pep_sf"/>
</dbReference>
<keyword evidence="4" id="KW-1185">Reference proteome</keyword>
<evidence type="ECO:0000313" key="3">
    <source>
        <dbReference type="EMBL" id="SCL51124.1"/>
    </source>
</evidence>
<gene>
    <name evidence="3" type="ORF">GA0070604_2289</name>
</gene>
<feature type="transmembrane region" description="Helical" evidence="1">
    <location>
        <begin position="20"/>
        <end position="46"/>
    </location>
</feature>
<dbReference type="EMBL" id="FMHY01000002">
    <property type="protein sequence ID" value="SCL51124.1"/>
    <property type="molecule type" value="Genomic_DNA"/>
</dbReference>
<dbReference type="Pfam" id="PF00112">
    <property type="entry name" value="Peptidase_C1"/>
    <property type="match status" value="1"/>
</dbReference>
<dbReference type="CDD" id="cd02619">
    <property type="entry name" value="Peptidase_C1"/>
    <property type="match status" value="1"/>
</dbReference>